<reference evidence="11" key="2">
    <citation type="submission" date="2021-04" db="EMBL/GenBank/DDBJ databases">
        <title>Novel species in family Eggerthellaceae.</title>
        <authorList>
            <person name="Zhang G."/>
        </authorList>
    </citation>
    <scope>NUCLEOTIDE SEQUENCE</scope>
    <source>
        <strain evidence="11">Zg-886</strain>
    </source>
</reference>
<dbReference type="InterPro" id="IPR003753">
    <property type="entry name" value="Exonuc_VII_L"/>
</dbReference>
<dbReference type="RefSeq" id="WP_166338673.1">
    <property type="nucleotide sequence ID" value="NZ_CP072829.1"/>
</dbReference>
<evidence type="ECO:0000256" key="6">
    <source>
        <dbReference type="RuleBase" id="RU004355"/>
    </source>
</evidence>
<evidence type="ECO:0000256" key="7">
    <source>
        <dbReference type="SAM" id="MobiDB-lite"/>
    </source>
</evidence>
<organism evidence="11 13">
    <name type="scientific">Xiamenia xianingshaonis</name>
    <dbReference type="NCBI Taxonomy" id="2682776"/>
    <lineage>
        <taxon>Bacteria</taxon>
        <taxon>Bacillati</taxon>
        <taxon>Actinomycetota</taxon>
        <taxon>Coriobacteriia</taxon>
        <taxon>Eggerthellales</taxon>
        <taxon>Eggerthellaceae</taxon>
        <taxon>Xiamenia</taxon>
    </lineage>
</organism>
<proteinExistence type="inferred from homology"/>
<dbReference type="GO" id="GO:0006308">
    <property type="term" value="P:DNA catabolic process"/>
    <property type="evidence" value="ECO:0007669"/>
    <property type="project" value="UniProtKB-UniRule"/>
</dbReference>
<dbReference type="Pfam" id="PF13742">
    <property type="entry name" value="tRNA_anti_2"/>
    <property type="match status" value="1"/>
</dbReference>
<dbReference type="EMBL" id="CP072829">
    <property type="protein sequence ID" value="QTU85037.1"/>
    <property type="molecule type" value="Genomic_DNA"/>
</dbReference>
<evidence type="ECO:0000256" key="1">
    <source>
        <dbReference type="ARBA" id="ARBA00022490"/>
    </source>
</evidence>
<dbReference type="Proteomes" id="UP000671910">
    <property type="component" value="Chromosome"/>
</dbReference>
<dbReference type="PANTHER" id="PTHR30008:SF0">
    <property type="entry name" value="EXODEOXYRIBONUCLEASE 7 LARGE SUBUNIT"/>
    <property type="match status" value="1"/>
</dbReference>
<evidence type="ECO:0000313" key="11">
    <source>
        <dbReference type="EMBL" id="QTU85037.1"/>
    </source>
</evidence>
<evidence type="ECO:0000256" key="2">
    <source>
        <dbReference type="ARBA" id="ARBA00022722"/>
    </source>
</evidence>
<evidence type="ECO:0000259" key="9">
    <source>
        <dbReference type="Pfam" id="PF13742"/>
    </source>
</evidence>
<dbReference type="Pfam" id="PF02601">
    <property type="entry name" value="Exonuc_VII_L"/>
    <property type="match status" value="1"/>
</dbReference>
<sequence>MSIRGVQRPENAFSRPNPFQPVADGSDADGPAAGASKALSVSAAVDLAKGALEGIQVTVLGEVSEFSNRPGYKAVYFTVKDERATLPCMMWTGRYRACGVDVCVGQKVEMTGRFSVYAPKGRMNFDVQSLSLAGEGRLRMEVANLARRLEAEGHMAPSRKRPIPVMPEVIGIVTSPRGSVVHDMLRTLRRRFPLSRVVVAGVPVEGPQAARAMMTGLRAAYDAGAEVILLGRGGGSFEDLMPFNDEKLAITISRCPVPVITGIGHEPDTTIADMVADLRASTPTAAAEAASPAREALEEQFSAQALALGRAVRTTVSQLRSHVAHVATRPVFQDPQALFATDAQTLDYATSRMARALSLLAVQDRDRVASLARRMAASIPRNLERDRSALTLAQSRLAAAMPATAARAADDVERAGDALFRAADAELARFGHNIALRAARLHDLSPLAVLARGYAVARDEAGGVVKSVDAATVGSPLFVSVSDGTLHCTVDAVEASRHPAIEKETA</sequence>
<dbReference type="NCBIfam" id="TIGR00237">
    <property type="entry name" value="xseA"/>
    <property type="match status" value="1"/>
</dbReference>
<reference evidence="10 12" key="1">
    <citation type="submission" date="2019-11" db="EMBL/GenBank/DDBJ databases">
        <title>Eggerthellaceae novel genus isolated from the rectal contents of marmort.</title>
        <authorList>
            <person name="Zhang G."/>
        </authorList>
    </citation>
    <scope>NUCLEOTIDE SEQUENCE [LARGE SCALE GENOMIC DNA]</scope>
    <source>
        <strain evidence="10">Zg-886</strain>
        <strain evidence="12">zg-886</strain>
    </source>
</reference>
<dbReference type="GO" id="GO:0003676">
    <property type="term" value="F:nucleic acid binding"/>
    <property type="evidence" value="ECO:0007669"/>
    <property type="project" value="InterPro"/>
</dbReference>
<dbReference type="KEGG" id="ebz:J7S26_03790"/>
<dbReference type="Proteomes" id="UP000636394">
    <property type="component" value="Unassembled WGS sequence"/>
</dbReference>
<comment type="similarity">
    <text evidence="5 6">Belongs to the XseA family.</text>
</comment>
<dbReference type="GO" id="GO:0008855">
    <property type="term" value="F:exodeoxyribonuclease VII activity"/>
    <property type="evidence" value="ECO:0007669"/>
    <property type="project" value="UniProtKB-UniRule"/>
</dbReference>
<evidence type="ECO:0000313" key="13">
    <source>
        <dbReference type="Proteomes" id="UP000671910"/>
    </source>
</evidence>
<dbReference type="AlphaFoldDB" id="A0A9E6MRI8"/>
<comment type="function">
    <text evidence="5">Bidirectionally degrades single-stranded DNA into large acid-insoluble oligonucleotides, which are then degraded further into small acid-soluble oligonucleotides.</text>
</comment>
<accession>A0A9E6MRI8</accession>
<dbReference type="CDD" id="cd04489">
    <property type="entry name" value="ExoVII_LU_OBF"/>
    <property type="match status" value="1"/>
</dbReference>
<name>A0A9E6MRI8_9ACTN</name>
<evidence type="ECO:0000313" key="10">
    <source>
        <dbReference type="EMBL" id="NHM13665.1"/>
    </source>
</evidence>
<feature type="domain" description="OB-fold nucleic acid binding" evidence="9">
    <location>
        <begin position="40"/>
        <end position="130"/>
    </location>
</feature>
<dbReference type="GO" id="GO:0009318">
    <property type="term" value="C:exodeoxyribonuclease VII complex"/>
    <property type="evidence" value="ECO:0007669"/>
    <property type="project" value="UniProtKB-UniRule"/>
</dbReference>
<evidence type="ECO:0000259" key="8">
    <source>
        <dbReference type="Pfam" id="PF02601"/>
    </source>
</evidence>
<protein>
    <recommendedName>
        <fullName evidence="5">Exodeoxyribonuclease 7 large subunit</fullName>
        <ecNumber evidence="5">3.1.11.6</ecNumber>
    </recommendedName>
    <alternativeName>
        <fullName evidence="5">Exodeoxyribonuclease VII large subunit</fullName>
        <shortName evidence="5">Exonuclease VII large subunit</shortName>
    </alternativeName>
</protein>
<dbReference type="InterPro" id="IPR025824">
    <property type="entry name" value="OB-fold_nuc-bd_dom"/>
</dbReference>
<keyword evidence="3 5" id="KW-0378">Hydrolase</keyword>
<evidence type="ECO:0000256" key="4">
    <source>
        <dbReference type="ARBA" id="ARBA00022839"/>
    </source>
</evidence>
<dbReference type="GO" id="GO:0005737">
    <property type="term" value="C:cytoplasm"/>
    <property type="evidence" value="ECO:0007669"/>
    <property type="project" value="UniProtKB-SubCell"/>
</dbReference>
<feature type="region of interest" description="Disordered" evidence="7">
    <location>
        <begin position="1"/>
        <end position="31"/>
    </location>
</feature>
<dbReference type="EMBL" id="WPCR01000003">
    <property type="protein sequence ID" value="NHM13665.1"/>
    <property type="molecule type" value="Genomic_DNA"/>
</dbReference>
<comment type="subcellular location">
    <subcellularLocation>
        <location evidence="5 6">Cytoplasm</location>
    </subcellularLocation>
</comment>
<keyword evidence="2 5" id="KW-0540">Nuclease</keyword>
<evidence type="ECO:0000256" key="3">
    <source>
        <dbReference type="ARBA" id="ARBA00022801"/>
    </source>
</evidence>
<evidence type="ECO:0000256" key="5">
    <source>
        <dbReference type="HAMAP-Rule" id="MF_00378"/>
    </source>
</evidence>
<keyword evidence="12" id="KW-1185">Reference proteome</keyword>
<keyword evidence="4 5" id="KW-0269">Exonuclease</keyword>
<dbReference type="PANTHER" id="PTHR30008">
    <property type="entry name" value="EXODEOXYRIBONUCLEASE 7 LARGE SUBUNIT"/>
    <property type="match status" value="1"/>
</dbReference>
<feature type="domain" description="Exonuclease VII large subunit C-terminal" evidence="8">
    <location>
        <begin position="155"/>
        <end position="489"/>
    </location>
</feature>
<comment type="subunit">
    <text evidence="5">Heterooligomer composed of large and small subunits.</text>
</comment>
<evidence type="ECO:0000313" key="12">
    <source>
        <dbReference type="Proteomes" id="UP000636394"/>
    </source>
</evidence>
<dbReference type="InterPro" id="IPR020579">
    <property type="entry name" value="Exonuc_VII_lsu_C"/>
</dbReference>
<comment type="catalytic activity">
    <reaction evidence="5 6">
        <text>Exonucleolytic cleavage in either 5'- to 3'- or 3'- to 5'-direction to yield nucleoside 5'-phosphates.</text>
        <dbReference type="EC" id="3.1.11.6"/>
    </reaction>
</comment>
<dbReference type="EC" id="3.1.11.6" evidence="5"/>
<keyword evidence="1 5" id="KW-0963">Cytoplasm</keyword>
<gene>
    <name evidence="5 11" type="primary">xseA</name>
    <name evidence="10" type="ORF">GMI68_02570</name>
    <name evidence="11" type="ORF">J7S26_03790</name>
</gene>
<dbReference type="HAMAP" id="MF_00378">
    <property type="entry name" value="Exonuc_7_L"/>
    <property type="match status" value="1"/>
</dbReference>